<sequence>MAEPLTVQELTSGWSFKQTDDTAEDAWLPVARVPTNVHLDLIDHEKIPDPFLGFNELKAEWVADNSWTYKTTLPETAPSQEGTVTVLAFDGLDTFAVVKLNRETILTSDNMFIPHRVDVTKKLKAGPDNVLEIDFASAKLKAIELKEAHPEHIWVGFNGDMARLAVRKAQYHWWVGCNSRRHTRGWDWGPVLNTCGPWRPVRLETYQSRIADLRIDYHLAPSLKSVTGTITAKVEGQSGKTVAFVACMEDNVVFGDSADVDSNGMAKVEFRVNDPELWYPHGYGAQPLYKVTATVSTGEVDLHCTSRPIGFRKCELVQQPDDIGKTFFFRINGVDVFCGGSDWIPADSFTPRVTAEKYRKWLEMMVDGYQVMIRIWGGGIWEEDVFYDLCDELGVLVWQDFMFGCGNYPAWPELLRSIRHECVANVGRLRHHPSIVIYAGNNEDYQVQEQFGLTYEYEDKNPENWLKTNFPARYIYEKLLPEVVESESQHVPYHPGSPWGDGLITSNPKVGDMHQWNVWHGTQEKYQIFDTLGGRFNSEFGMEAFPHIDTIKYYCTDPTQLYPQSHMLDFHNKADGHERRIAAYLVENFKSQTDLEAFIHLTQLSQAEALMFGYRGWRRQWGQKRFCGGALVWQLNDCWPVTSWSIVDYFLRKKPAYYAMRRALAPVAIAVKRTHHDWSVVHARVPNTSDYEVWVASSQLEDLTATAELRFISVATGKEIKEAITKSDIKIAANGTTDVLSGTIDNFNEEPHILAARIWIRGEIVSRDVDWPQPLKYLSFEDRGVEVYSRGETILIRACKPTKGLVFEERAGVLVNDSAIDIVPGDEQVIKVRGLGPNDPPLRWTYLGRT</sequence>
<dbReference type="InterPro" id="IPR041447">
    <property type="entry name" value="Mannosidase_ig"/>
</dbReference>
<dbReference type="PANTHER" id="PTHR43730:SF1">
    <property type="entry name" value="BETA-MANNOSIDASE"/>
    <property type="match status" value="1"/>
</dbReference>
<dbReference type="Gene3D" id="2.60.40.10">
    <property type="entry name" value="Immunoglobulins"/>
    <property type="match status" value="1"/>
</dbReference>
<dbReference type="Gene3D" id="2.60.120.260">
    <property type="entry name" value="Galactose-binding domain-like"/>
    <property type="match status" value="1"/>
</dbReference>
<protein>
    <recommendedName>
        <fullName evidence="9">Beta-mannosidase B</fullName>
        <ecNumber evidence="3">3.2.1.25</ecNumber>
    </recommendedName>
    <alternativeName>
        <fullName evidence="10">Mannanase B</fullName>
    </alternativeName>
</protein>
<feature type="domain" description="Beta-mannosidase-like galactose-binding" evidence="13">
    <location>
        <begin position="14"/>
        <end position="199"/>
    </location>
</feature>
<evidence type="ECO:0000256" key="8">
    <source>
        <dbReference type="ARBA" id="ARBA00038429"/>
    </source>
</evidence>
<comment type="similarity">
    <text evidence="8">Belongs to the glycosyl hydrolase 2 family. Beta-mannosidase B subfamily.</text>
</comment>
<dbReference type="Proteomes" id="UP000250266">
    <property type="component" value="Unassembled WGS sequence"/>
</dbReference>
<dbReference type="EC" id="3.2.1.25" evidence="3"/>
<dbReference type="GO" id="GO:0000272">
    <property type="term" value="P:polysaccharide catabolic process"/>
    <property type="evidence" value="ECO:0007669"/>
    <property type="project" value="UniProtKB-KW"/>
</dbReference>
<evidence type="ECO:0000313" key="15">
    <source>
        <dbReference type="Proteomes" id="UP000250266"/>
    </source>
</evidence>
<reference evidence="14 15" key="1">
    <citation type="journal article" date="2016" name="Nat. Commun.">
        <title>Ectomycorrhizal ecology is imprinted in the genome of the dominant symbiotic fungus Cenococcum geophilum.</title>
        <authorList>
            <consortium name="DOE Joint Genome Institute"/>
            <person name="Peter M."/>
            <person name="Kohler A."/>
            <person name="Ohm R.A."/>
            <person name="Kuo A."/>
            <person name="Krutzmann J."/>
            <person name="Morin E."/>
            <person name="Arend M."/>
            <person name="Barry K.W."/>
            <person name="Binder M."/>
            <person name="Choi C."/>
            <person name="Clum A."/>
            <person name="Copeland A."/>
            <person name="Grisel N."/>
            <person name="Haridas S."/>
            <person name="Kipfer T."/>
            <person name="LaButti K."/>
            <person name="Lindquist E."/>
            <person name="Lipzen A."/>
            <person name="Maire R."/>
            <person name="Meier B."/>
            <person name="Mihaltcheva S."/>
            <person name="Molinier V."/>
            <person name="Murat C."/>
            <person name="Poggeler S."/>
            <person name="Quandt C.A."/>
            <person name="Sperisen C."/>
            <person name="Tritt A."/>
            <person name="Tisserant E."/>
            <person name="Crous P.W."/>
            <person name="Henrissat B."/>
            <person name="Nehls U."/>
            <person name="Egli S."/>
            <person name="Spatafora J.W."/>
            <person name="Grigoriev I.V."/>
            <person name="Martin F.M."/>
        </authorList>
    </citation>
    <scope>NUCLEOTIDE SEQUENCE [LARGE SCALE GENOMIC DNA]</scope>
    <source>
        <strain evidence="14 15">CBS 459.81</strain>
    </source>
</reference>
<dbReference type="FunFam" id="2.60.120.260:FF:000118">
    <property type="entry name" value="Beta-mannosidase B"/>
    <property type="match status" value="1"/>
</dbReference>
<dbReference type="InterPro" id="IPR036156">
    <property type="entry name" value="Beta-gal/glucu_dom_sf"/>
</dbReference>
<accession>A0A8E2ED28</accession>
<dbReference type="EMBL" id="KV744914">
    <property type="protein sequence ID" value="OCK81623.1"/>
    <property type="molecule type" value="Genomic_DNA"/>
</dbReference>
<evidence type="ECO:0000256" key="1">
    <source>
        <dbReference type="ARBA" id="ARBA00000829"/>
    </source>
</evidence>
<keyword evidence="7" id="KW-0624">Polysaccharide degradation</keyword>
<dbReference type="SUPFAM" id="SSF49303">
    <property type="entry name" value="beta-Galactosidase/glucuronidase domain"/>
    <property type="match status" value="1"/>
</dbReference>
<dbReference type="GO" id="GO:0004567">
    <property type="term" value="F:beta-mannosidase activity"/>
    <property type="evidence" value="ECO:0007669"/>
    <property type="project" value="UniProtKB-EC"/>
</dbReference>
<evidence type="ECO:0000256" key="4">
    <source>
        <dbReference type="ARBA" id="ARBA00022801"/>
    </source>
</evidence>
<dbReference type="OrthoDB" id="2866996at2759"/>
<feature type="domain" description="Mannosidase Ig/CBM-like" evidence="12">
    <location>
        <begin position="690"/>
        <end position="777"/>
    </location>
</feature>
<dbReference type="Pfam" id="PF00703">
    <property type="entry name" value="Glyco_hydro_2"/>
    <property type="match status" value="1"/>
</dbReference>
<dbReference type="Pfam" id="PF17786">
    <property type="entry name" value="Mannosidase_ig"/>
    <property type="match status" value="1"/>
</dbReference>
<keyword evidence="6" id="KW-0326">Glycosidase</keyword>
<evidence type="ECO:0000259" key="12">
    <source>
        <dbReference type="Pfam" id="PF17786"/>
    </source>
</evidence>
<proteinExistence type="inferred from homology"/>
<dbReference type="Pfam" id="PF22666">
    <property type="entry name" value="Glyco_hydro_2_N2"/>
    <property type="match status" value="1"/>
</dbReference>
<comment type="pathway">
    <text evidence="2">Glycan metabolism; N-glycan degradation.</text>
</comment>
<dbReference type="Gene3D" id="3.20.20.80">
    <property type="entry name" value="Glycosidases"/>
    <property type="match status" value="1"/>
</dbReference>
<dbReference type="AlphaFoldDB" id="A0A8E2ED28"/>
<dbReference type="InterPro" id="IPR006102">
    <property type="entry name" value="Ig-like_GH2"/>
</dbReference>
<evidence type="ECO:0000256" key="9">
    <source>
        <dbReference type="ARBA" id="ARBA00041069"/>
    </source>
</evidence>
<evidence type="ECO:0000256" key="3">
    <source>
        <dbReference type="ARBA" id="ARBA00012754"/>
    </source>
</evidence>
<evidence type="ECO:0000313" key="14">
    <source>
        <dbReference type="EMBL" id="OCK81623.1"/>
    </source>
</evidence>
<dbReference type="InterPro" id="IPR054593">
    <property type="entry name" value="Beta-mannosidase-like_N2"/>
</dbReference>
<dbReference type="InterPro" id="IPR013783">
    <property type="entry name" value="Ig-like_fold"/>
</dbReference>
<dbReference type="SUPFAM" id="SSF51445">
    <property type="entry name" value="(Trans)glycosidases"/>
    <property type="match status" value="1"/>
</dbReference>
<evidence type="ECO:0000256" key="5">
    <source>
        <dbReference type="ARBA" id="ARBA00023277"/>
    </source>
</evidence>
<dbReference type="InterPro" id="IPR008979">
    <property type="entry name" value="Galactose-bd-like_sf"/>
</dbReference>
<keyword evidence="5" id="KW-0119">Carbohydrate metabolism</keyword>
<dbReference type="PANTHER" id="PTHR43730">
    <property type="entry name" value="BETA-MANNOSIDASE"/>
    <property type="match status" value="1"/>
</dbReference>
<dbReference type="InterPro" id="IPR017853">
    <property type="entry name" value="GH"/>
</dbReference>
<evidence type="ECO:0000256" key="6">
    <source>
        <dbReference type="ARBA" id="ARBA00023295"/>
    </source>
</evidence>
<keyword evidence="15" id="KW-1185">Reference proteome</keyword>
<comment type="catalytic activity">
    <reaction evidence="1">
        <text>Hydrolysis of terminal, non-reducing beta-D-mannose residues in beta-D-mannosides.</text>
        <dbReference type="EC" id="3.2.1.25"/>
    </reaction>
</comment>
<dbReference type="FunFam" id="3.20.20.80:FF:000050">
    <property type="entry name" value="Beta-mannosidase B"/>
    <property type="match status" value="1"/>
</dbReference>
<name>A0A8E2ED28_9PEZI</name>
<evidence type="ECO:0000256" key="10">
    <source>
        <dbReference type="ARBA" id="ARBA00041614"/>
    </source>
</evidence>
<dbReference type="GO" id="GO:0006516">
    <property type="term" value="P:glycoprotein catabolic process"/>
    <property type="evidence" value="ECO:0007669"/>
    <property type="project" value="TreeGrafter"/>
</dbReference>
<gene>
    <name evidence="14" type="ORF">K432DRAFT_295096</name>
</gene>
<evidence type="ECO:0000259" key="13">
    <source>
        <dbReference type="Pfam" id="PF22666"/>
    </source>
</evidence>
<feature type="domain" description="Glycoside hydrolase family 2 immunoglobulin-like beta-sandwich" evidence="11">
    <location>
        <begin position="209"/>
        <end position="312"/>
    </location>
</feature>
<keyword evidence="4 14" id="KW-0378">Hydrolase</keyword>
<dbReference type="SUPFAM" id="SSF49785">
    <property type="entry name" value="Galactose-binding domain-like"/>
    <property type="match status" value="1"/>
</dbReference>
<dbReference type="InterPro" id="IPR050887">
    <property type="entry name" value="Beta-mannosidase_GH2"/>
</dbReference>
<organism evidence="14 15">
    <name type="scientific">Lepidopterella palustris CBS 459.81</name>
    <dbReference type="NCBI Taxonomy" id="1314670"/>
    <lineage>
        <taxon>Eukaryota</taxon>
        <taxon>Fungi</taxon>
        <taxon>Dikarya</taxon>
        <taxon>Ascomycota</taxon>
        <taxon>Pezizomycotina</taxon>
        <taxon>Dothideomycetes</taxon>
        <taxon>Pleosporomycetidae</taxon>
        <taxon>Mytilinidiales</taxon>
        <taxon>Argynnaceae</taxon>
        <taxon>Lepidopterella</taxon>
    </lineage>
</organism>
<evidence type="ECO:0000256" key="2">
    <source>
        <dbReference type="ARBA" id="ARBA00004740"/>
    </source>
</evidence>
<evidence type="ECO:0000259" key="11">
    <source>
        <dbReference type="Pfam" id="PF00703"/>
    </source>
</evidence>
<evidence type="ECO:0000256" key="7">
    <source>
        <dbReference type="ARBA" id="ARBA00023326"/>
    </source>
</evidence>